<evidence type="ECO:0000313" key="3">
    <source>
        <dbReference type="Proteomes" id="UP000002630"/>
    </source>
</evidence>
<evidence type="ECO:0000256" key="1">
    <source>
        <dbReference type="SAM" id="SignalP"/>
    </source>
</evidence>
<gene>
    <name evidence="2" type="ORF">Esi_0011_0128</name>
</gene>
<dbReference type="AlphaFoldDB" id="D8LCP8"/>
<dbReference type="EMBL" id="FN649734">
    <property type="protein sequence ID" value="CBN79561.1"/>
    <property type="molecule type" value="Genomic_DNA"/>
</dbReference>
<reference evidence="2 3" key="1">
    <citation type="journal article" date="2010" name="Nature">
        <title>The Ectocarpus genome and the independent evolution of multicellularity in brown algae.</title>
        <authorList>
            <person name="Cock J.M."/>
            <person name="Sterck L."/>
            <person name="Rouze P."/>
            <person name="Scornet D."/>
            <person name="Allen A.E."/>
            <person name="Amoutzias G."/>
            <person name="Anthouard V."/>
            <person name="Artiguenave F."/>
            <person name="Aury J.M."/>
            <person name="Badger J.H."/>
            <person name="Beszteri B."/>
            <person name="Billiau K."/>
            <person name="Bonnet E."/>
            <person name="Bothwell J.H."/>
            <person name="Bowler C."/>
            <person name="Boyen C."/>
            <person name="Brownlee C."/>
            <person name="Carrano C.J."/>
            <person name="Charrier B."/>
            <person name="Cho G.Y."/>
            <person name="Coelho S.M."/>
            <person name="Collen J."/>
            <person name="Corre E."/>
            <person name="Da Silva C."/>
            <person name="Delage L."/>
            <person name="Delaroque N."/>
            <person name="Dittami S.M."/>
            <person name="Doulbeau S."/>
            <person name="Elias M."/>
            <person name="Farnham G."/>
            <person name="Gachon C.M."/>
            <person name="Gschloessl B."/>
            <person name="Heesch S."/>
            <person name="Jabbari K."/>
            <person name="Jubin C."/>
            <person name="Kawai H."/>
            <person name="Kimura K."/>
            <person name="Kloareg B."/>
            <person name="Kupper F.C."/>
            <person name="Lang D."/>
            <person name="Le Bail A."/>
            <person name="Leblanc C."/>
            <person name="Lerouge P."/>
            <person name="Lohr M."/>
            <person name="Lopez P.J."/>
            <person name="Martens C."/>
            <person name="Maumus F."/>
            <person name="Michel G."/>
            <person name="Miranda-Saavedra D."/>
            <person name="Morales J."/>
            <person name="Moreau H."/>
            <person name="Motomura T."/>
            <person name="Nagasato C."/>
            <person name="Napoli C.A."/>
            <person name="Nelson D.R."/>
            <person name="Nyvall-Collen P."/>
            <person name="Peters A.F."/>
            <person name="Pommier C."/>
            <person name="Potin P."/>
            <person name="Poulain J."/>
            <person name="Quesneville H."/>
            <person name="Read B."/>
            <person name="Rensing S.A."/>
            <person name="Ritter A."/>
            <person name="Rousvoal S."/>
            <person name="Samanta M."/>
            <person name="Samson G."/>
            <person name="Schroeder D.C."/>
            <person name="Segurens B."/>
            <person name="Strittmatter M."/>
            <person name="Tonon T."/>
            <person name="Tregear J.W."/>
            <person name="Valentin K."/>
            <person name="von Dassow P."/>
            <person name="Yamagishi T."/>
            <person name="Van de Peer Y."/>
            <person name="Wincker P."/>
        </authorList>
    </citation>
    <scope>NUCLEOTIDE SEQUENCE [LARGE SCALE GENOMIC DNA]</scope>
    <source>
        <strain evidence="3">Ec32 / CCAP1310/4</strain>
    </source>
</reference>
<dbReference type="Proteomes" id="UP000002630">
    <property type="component" value="Linkage Group LG09"/>
</dbReference>
<dbReference type="EMBL" id="FN647789">
    <property type="protein sequence ID" value="CBN79561.1"/>
    <property type="molecule type" value="Genomic_DNA"/>
</dbReference>
<proteinExistence type="predicted"/>
<keyword evidence="1" id="KW-0732">Signal</keyword>
<feature type="signal peptide" evidence="1">
    <location>
        <begin position="1"/>
        <end position="22"/>
    </location>
</feature>
<evidence type="ECO:0000313" key="2">
    <source>
        <dbReference type="EMBL" id="CBN79561.1"/>
    </source>
</evidence>
<organism evidence="2 3">
    <name type="scientific">Ectocarpus siliculosus</name>
    <name type="common">Brown alga</name>
    <name type="synonym">Conferva siliculosa</name>
    <dbReference type="NCBI Taxonomy" id="2880"/>
    <lineage>
        <taxon>Eukaryota</taxon>
        <taxon>Sar</taxon>
        <taxon>Stramenopiles</taxon>
        <taxon>Ochrophyta</taxon>
        <taxon>PX clade</taxon>
        <taxon>Phaeophyceae</taxon>
        <taxon>Ectocarpales</taxon>
        <taxon>Ectocarpaceae</taxon>
        <taxon>Ectocarpus</taxon>
    </lineage>
</organism>
<accession>D8LCP8</accession>
<dbReference type="OrthoDB" id="49539at2759"/>
<feature type="chain" id="PRO_5003117029" evidence="1">
    <location>
        <begin position="23"/>
        <end position="456"/>
    </location>
</feature>
<dbReference type="InParanoid" id="D8LCP8"/>
<keyword evidence="3" id="KW-1185">Reference proteome</keyword>
<sequence length="456" mass="47918">MSLPTFGHALLVFFAALDSGLCQRSLHGVPFAGIGSVRPLRSASPSSFSSPLSTVLNGSISEIEGETTTNSTSLNSTADAVDSVATNSSWSSETDVSGSVWANSSSSSSSSSVVYALELISTNTSTAVGDTVLSNSSGVFTNVSAVEKELAETLEVDEQVTVLGEVQLGELLCDSLVQAEDAPLLQFALSANETIIANRTSYTVVSGETFTGGVGRRIWNGVVIDPEPDAGEAFPRGVSMTWGEVCDVETFSLKVSKHTVEGNTSAVKSVPCGLSGVEVCLVEVAFDFLPGKEPLRVGVNSTGQSTAVRRRLGDGILGGGSRDRHQQQQAFGWGWFGGGGGSGRRRKLQSDTVEIQVMVLYTNMSLVLMGVSDVQMETMVSAAISTVNVGFENSNIGIETTTVYKGRLPYYQDCADDSSTKLSALREDEGVNALRDEYGADIVLLVDYLTDACGIA</sequence>
<protein>
    <submittedName>
        <fullName evidence="2">Uncharacterized protein</fullName>
    </submittedName>
</protein>
<name>D8LCP8_ECTSI</name>